<dbReference type="OrthoDB" id="40134at2759"/>
<keyword evidence="5 6" id="KW-0472">Membrane</keyword>
<feature type="transmembrane region" description="Helical" evidence="6">
    <location>
        <begin position="455"/>
        <end position="474"/>
    </location>
</feature>
<evidence type="ECO:0000313" key="8">
    <source>
        <dbReference type="EMBL" id="PWN38562.1"/>
    </source>
</evidence>
<feature type="transmembrane region" description="Helical" evidence="6">
    <location>
        <begin position="136"/>
        <end position="157"/>
    </location>
</feature>
<feature type="transmembrane region" description="Helical" evidence="6">
    <location>
        <begin position="428"/>
        <end position="449"/>
    </location>
</feature>
<evidence type="ECO:0000259" key="7">
    <source>
        <dbReference type="Pfam" id="PF01490"/>
    </source>
</evidence>
<evidence type="ECO:0000256" key="1">
    <source>
        <dbReference type="ARBA" id="ARBA00004141"/>
    </source>
</evidence>
<keyword evidence="4 6" id="KW-1133">Transmembrane helix</keyword>
<dbReference type="InParanoid" id="A0A316VLU1"/>
<evidence type="ECO:0000313" key="9">
    <source>
        <dbReference type="Proteomes" id="UP000245771"/>
    </source>
</evidence>
<name>A0A316VLU1_9BASI</name>
<dbReference type="InterPro" id="IPR013057">
    <property type="entry name" value="AA_transpt_TM"/>
</dbReference>
<evidence type="ECO:0000256" key="6">
    <source>
        <dbReference type="SAM" id="Phobius"/>
    </source>
</evidence>
<feature type="transmembrane region" description="Helical" evidence="6">
    <location>
        <begin position="104"/>
        <end position="124"/>
    </location>
</feature>
<feature type="transmembrane region" description="Helical" evidence="6">
    <location>
        <begin position="184"/>
        <end position="204"/>
    </location>
</feature>
<dbReference type="AlphaFoldDB" id="A0A316VLU1"/>
<comment type="subcellular location">
    <subcellularLocation>
        <location evidence="1">Membrane</location>
        <topology evidence="1">Multi-pass membrane protein</topology>
    </subcellularLocation>
</comment>
<feature type="transmembrane region" description="Helical" evidence="6">
    <location>
        <begin position="312"/>
        <end position="330"/>
    </location>
</feature>
<comment type="similarity">
    <text evidence="2">Belongs to the amino acid/polyamine transporter 2 family.</text>
</comment>
<feature type="domain" description="Amino acid transporter transmembrane" evidence="7">
    <location>
        <begin position="102"/>
        <end position="478"/>
    </location>
</feature>
<dbReference type="GeneID" id="37017992"/>
<dbReference type="RefSeq" id="XP_025358864.1">
    <property type="nucleotide sequence ID" value="XM_025496211.1"/>
</dbReference>
<reference evidence="8 9" key="1">
    <citation type="journal article" date="2018" name="Mol. Biol. Evol.">
        <title>Broad Genomic Sampling Reveals a Smut Pathogenic Ancestry of the Fungal Clade Ustilaginomycotina.</title>
        <authorList>
            <person name="Kijpornyongpan T."/>
            <person name="Mondo S.J."/>
            <person name="Barry K."/>
            <person name="Sandor L."/>
            <person name="Lee J."/>
            <person name="Lipzen A."/>
            <person name="Pangilinan J."/>
            <person name="LaButti K."/>
            <person name="Hainaut M."/>
            <person name="Henrissat B."/>
            <person name="Grigoriev I.V."/>
            <person name="Spatafora J.W."/>
            <person name="Aime M.C."/>
        </authorList>
    </citation>
    <scope>NUCLEOTIDE SEQUENCE [LARGE SCALE GENOMIC DNA]</scope>
    <source>
        <strain evidence="8 9">MCA 3882</strain>
    </source>
</reference>
<dbReference type="GO" id="GO:0016020">
    <property type="term" value="C:membrane"/>
    <property type="evidence" value="ECO:0007669"/>
    <property type="project" value="UniProtKB-SubCell"/>
</dbReference>
<dbReference type="PANTHER" id="PTHR22950:SF461">
    <property type="entry name" value="AMINO ACID TRANSPORTER TRANSMEMBRANE DOMAIN-CONTAINING PROTEIN"/>
    <property type="match status" value="1"/>
</dbReference>
<organism evidence="8 9">
    <name type="scientific">Meira miltonrushii</name>
    <dbReference type="NCBI Taxonomy" id="1280837"/>
    <lineage>
        <taxon>Eukaryota</taxon>
        <taxon>Fungi</taxon>
        <taxon>Dikarya</taxon>
        <taxon>Basidiomycota</taxon>
        <taxon>Ustilaginomycotina</taxon>
        <taxon>Exobasidiomycetes</taxon>
        <taxon>Exobasidiales</taxon>
        <taxon>Brachybasidiaceae</taxon>
        <taxon>Meira</taxon>
    </lineage>
</organism>
<feature type="transmembrane region" description="Helical" evidence="6">
    <location>
        <begin position="522"/>
        <end position="544"/>
    </location>
</feature>
<gene>
    <name evidence="8" type="ORF">FA14DRAFT_117084</name>
</gene>
<protein>
    <recommendedName>
        <fullName evidence="7">Amino acid transporter transmembrane domain-containing protein</fullName>
    </recommendedName>
</protein>
<evidence type="ECO:0000256" key="5">
    <source>
        <dbReference type="ARBA" id="ARBA00023136"/>
    </source>
</evidence>
<dbReference type="PANTHER" id="PTHR22950">
    <property type="entry name" value="AMINO ACID TRANSPORTER"/>
    <property type="match status" value="1"/>
</dbReference>
<evidence type="ECO:0000256" key="4">
    <source>
        <dbReference type="ARBA" id="ARBA00022989"/>
    </source>
</evidence>
<feature type="transmembrane region" description="Helical" evidence="6">
    <location>
        <begin position="383"/>
        <end position="404"/>
    </location>
</feature>
<feature type="transmembrane region" description="Helical" evidence="6">
    <location>
        <begin position="342"/>
        <end position="363"/>
    </location>
</feature>
<sequence length="567" mass="62652">MAGGGSVNTKGLLFKLIGWNNRPVAIAEPVRAEVIEQPPGPTIRSSPLRFIWGPKSPSIRTDEPKDGQTTVPQAYTSVIRAEDIDTTAEANQDIIDRLLLRRVTWLRCIFLLTTDILGPFQAPYVYSQVGFVPGTIVFLVMGVMAYLTGCILNVLYLRIDSDKIPVRTFGDIVYRIWGFWGKTIVDIFFIIQLLFSSGLLLLTSAQNIGLIIDGSQTNKDGSPRNHVCFSVMIMIFMFITLSFSFIRSLKPIGKLSSINLALSFIAVIIATTFIYISPPNYEQAMASAGIPKGPVSAVAFVSLPLASKVNGIMNMVYAFGGSMLFPNFCAEMRKPWDFYKSYFVAETLIVIFYILVGIVIYARQGQFTQPLFYYGVSKYAYQTVGNAIATYGGVVAALLYGNIVQKEVYHLVVRTWFKGPRLMSRQAYPYYMIGNVFVWGTAYVIAASIPQVGTVAGVIGAATVLQFSFSFPFLMKLSFDMQVDAMKGDHPYAPGALGKYDHRVDTWRQWSRWHRAIFSGNVYSKAIFLVFGLASVAMAGLGLYGSIETIISTFKSAKAVSFGCATP</sequence>
<dbReference type="EMBL" id="KZ819602">
    <property type="protein sequence ID" value="PWN38562.1"/>
    <property type="molecule type" value="Genomic_DNA"/>
</dbReference>
<keyword evidence="3 6" id="KW-0812">Transmembrane</keyword>
<proteinExistence type="inferred from homology"/>
<feature type="transmembrane region" description="Helical" evidence="6">
    <location>
        <begin position="258"/>
        <end position="276"/>
    </location>
</feature>
<dbReference type="GO" id="GO:0015179">
    <property type="term" value="F:L-amino acid transmembrane transporter activity"/>
    <property type="evidence" value="ECO:0007669"/>
    <property type="project" value="TreeGrafter"/>
</dbReference>
<dbReference type="Proteomes" id="UP000245771">
    <property type="component" value="Unassembled WGS sequence"/>
</dbReference>
<feature type="transmembrane region" description="Helical" evidence="6">
    <location>
        <begin position="224"/>
        <end position="246"/>
    </location>
</feature>
<evidence type="ECO:0000256" key="3">
    <source>
        <dbReference type="ARBA" id="ARBA00022692"/>
    </source>
</evidence>
<keyword evidence="9" id="KW-1185">Reference proteome</keyword>
<dbReference type="Pfam" id="PF01490">
    <property type="entry name" value="Aa_trans"/>
    <property type="match status" value="1"/>
</dbReference>
<evidence type="ECO:0000256" key="2">
    <source>
        <dbReference type="ARBA" id="ARBA00008066"/>
    </source>
</evidence>
<dbReference type="STRING" id="1280837.A0A316VLU1"/>
<accession>A0A316VLU1</accession>